<feature type="signal peptide" evidence="2">
    <location>
        <begin position="1"/>
        <end position="21"/>
    </location>
</feature>
<sequence>MKTLKLITFGIFLFISSTMHSQVSVNVNIGSPPQWGPVGYAETEYYYLPDVEAYYDVRATQFIYFGGGRWIRSTRLPRQYRNYDLYGGYKVVLNDYHGRTPYTYFDRHRVQYCKGYRGKPQRTYGYYKKDRNDYYKKDKHNRYDRHDRDDDHDDDDDHDRGRGHGHGRH</sequence>
<gene>
    <name evidence="4" type="ORF">B0A62_19645</name>
    <name evidence="3" type="ORF">IW20_17615</name>
</gene>
<reference evidence="4 6" key="2">
    <citation type="submission" date="2016-11" db="EMBL/GenBank/DDBJ databases">
        <title>Whole genomes of Flavobacteriaceae.</title>
        <authorList>
            <person name="Stine C."/>
            <person name="Li C."/>
            <person name="Tadesse D."/>
        </authorList>
    </citation>
    <scope>NUCLEOTIDE SEQUENCE [LARGE SCALE GENOMIC DNA]</scope>
    <source>
        <strain evidence="4 6">ATCC 29551</strain>
    </source>
</reference>
<proteinExistence type="predicted"/>
<evidence type="ECO:0000313" key="5">
    <source>
        <dbReference type="Proteomes" id="UP000028712"/>
    </source>
</evidence>
<dbReference type="Proteomes" id="UP000198424">
    <property type="component" value="Unassembled WGS sequence"/>
</dbReference>
<dbReference type="AlphaFoldDB" id="A0A086AAC4"/>
<dbReference type="STRING" id="991.IW20_17615"/>
<dbReference type="Proteomes" id="UP000028712">
    <property type="component" value="Unassembled WGS sequence"/>
</dbReference>
<dbReference type="OrthoDB" id="799522at2"/>
<dbReference type="RefSeq" id="WP_035625063.1">
    <property type="nucleotide sequence ID" value="NZ_JBEWQG010000024.1"/>
</dbReference>
<organism evidence="3 5">
    <name type="scientific">Flavobacterium hydatis</name>
    <name type="common">Cytophaga aquatilis</name>
    <dbReference type="NCBI Taxonomy" id="991"/>
    <lineage>
        <taxon>Bacteria</taxon>
        <taxon>Pseudomonadati</taxon>
        <taxon>Bacteroidota</taxon>
        <taxon>Flavobacteriia</taxon>
        <taxon>Flavobacteriales</taxon>
        <taxon>Flavobacteriaceae</taxon>
        <taxon>Flavobacterium</taxon>
    </lineage>
</organism>
<keyword evidence="2" id="KW-0732">Signal</keyword>
<comment type="caution">
    <text evidence="3">The sequence shown here is derived from an EMBL/GenBank/DDBJ whole genome shotgun (WGS) entry which is preliminary data.</text>
</comment>
<name>A0A086AAC4_FLAHY</name>
<dbReference type="eggNOG" id="ENOG5032SGC">
    <property type="taxonomic scope" value="Bacteria"/>
</dbReference>
<dbReference type="EMBL" id="JPRM01000028">
    <property type="protein sequence ID" value="KFF13638.1"/>
    <property type="molecule type" value="Genomic_DNA"/>
</dbReference>
<accession>A0A086AAC4</accession>
<evidence type="ECO:0000313" key="4">
    <source>
        <dbReference type="EMBL" id="OXA90288.1"/>
    </source>
</evidence>
<dbReference type="EMBL" id="MUGY01000028">
    <property type="protein sequence ID" value="OXA90288.1"/>
    <property type="molecule type" value="Genomic_DNA"/>
</dbReference>
<evidence type="ECO:0000313" key="3">
    <source>
        <dbReference type="EMBL" id="KFF13638.1"/>
    </source>
</evidence>
<evidence type="ECO:0000256" key="1">
    <source>
        <dbReference type="SAM" id="MobiDB-lite"/>
    </source>
</evidence>
<evidence type="ECO:0000313" key="6">
    <source>
        <dbReference type="Proteomes" id="UP000198424"/>
    </source>
</evidence>
<protein>
    <submittedName>
        <fullName evidence="3">Uncharacterized protein</fullName>
    </submittedName>
</protein>
<evidence type="ECO:0000256" key="2">
    <source>
        <dbReference type="SAM" id="SignalP"/>
    </source>
</evidence>
<feature type="region of interest" description="Disordered" evidence="1">
    <location>
        <begin position="129"/>
        <end position="169"/>
    </location>
</feature>
<keyword evidence="6" id="KW-1185">Reference proteome</keyword>
<reference evidence="3 5" key="1">
    <citation type="submission" date="2014-07" db="EMBL/GenBank/DDBJ databases">
        <title>Genome of Flavobacterium hydatis DSM 2063.</title>
        <authorList>
            <person name="Pipes S.E."/>
            <person name="Stropko S.J."/>
            <person name="Newman J.D."/>
        </authorList>
    </citation>
    <scope>NUCLEOTIDE SEQUENCE [LARGE SCALE GENOMIC DNA]</scope>
    <source>
        <strain evidence="3 5">DSM 2063</strain>
    </source>
</reference>
<feature type="chain" id="PRO_5001802512" evidence="2">
    <location>
        <begin position="22"/>
        <end position="169"/>
    </location>
</feature>